<dbReference type="InterPro" id="IPR004203">
    <property type="entry name" value="Cyt_c_oxidase_su4_fam"/>
</dbReference>
<evidence type="ECO:0000256" key="7">
    <source>
        <dbReference type="ARBA" id="ARBA00022989"/>
    </source>
</evidence>
<dbReference type="OrthoDB" id="186013at2759"/>
<evidence type="ECO:0000313" key="12">
    <source>
        <dbReference type="EMBL" id="CDF91184.1"/>
    </source>
</evidence>
<dbReference type="InterPro" id="IPR036639">
    <property type="entry name" value="Cyt_c_oxidase_su4_sf"/>
</dbReference>
<dbReference type="Gene3D" id="1.10.442.10">
    <property type="entry name" value="Cytochrome c oxidase subunit IV"/>
    <property type="match status" value="1"/>
</dbReference>
<evidence type="ECO:0000256" key="2">
    <source>
        <dbReference type="ARBA" id="ARBA00004673"/>
    </source>
</evidence>
<evidence type="ECO:0000313" key="13">
    <source>
        <dbReference type="Proteomes" id="UP000019375"/>
    </source>
</evidence>
<dbReference type="PANTHER" id="PTHR10707:SF10">
    <property type="entry name" value="CYTOCHROME C OXIDASE SUBUNIT 4"/>
    <property type="match status" value="1"/>
</dbReference>
<keyword evidence="4 11" id="KW-0812">Transmembrane</keyword>
<dbReference type="GO" id="GO:0005743">
    <property type="term" value="C:mitochondrial inner membrane"/>
    <property type="evidence" value="ECO:0007669"/>
    <property type="project" value="UniProtKB-SubCell"/>
</dbReference>
<proteinExistence type="inferred from homology"/>
<keyword evidence="5" id="KW-0999">Mitochondrion inner membrane</keyword>
<dbReference type="FunFam" id="1.10.442.10:FF:000002">
    <property type="entry name" value="Cytochrome c oxidase subunit V"/>
    <property type="match status" value="1"/>
</dbReference>
<dbReference type="PANTHER" id="PTHR10707">
    <property type="entry name" value="CYTOCHROME C OXIDASE SUBUNIT IV"/>
    <property type="match status" value="1"/>
</dbReference>
<evidence type="ECO:0000256" key="1">
    <source>
        <dbReference type="ARBA" id="ARBA00004434"/>
    </source>
</evidence>
<keyword evidence="13" id="KW-1185">Reference proteome</keyword>
<comment type="similarity">
    <text evidence="3">Belongs to the cytochrome c oxidase IV family.</text>
</comment>
<dbReference type="GO" id="GO:0006123">
    <property type="term" value="P:mitochondrial electron transport, cytochrome c to oxygen"/>
    <property type="evidence" value="ECO:0007669"/>
    <property type="project" value="InterPro"/>
</dbReference>
<protein>
    <submittedName>
        <fullName evidence="12">ZYBA0S10-01574g1_1</fullName>
    </submittedName>
</protein>
<keyword evidence="10 11" id="KW-0472">Membrane</keyword>
<dbReference type="Pfam" id="PF02936">
    <property type="entry name" value="COX4"/>
    <property type="match status" value="1"/>
</dbReference>
<evidence type="ECO:0000256" key="11">
    <source>
        <dbReference type="SAM" id="Phobius"/>
    </source>
</evidence>
<dbReference type="Proteomes" id="UP000019375">
    <property type="component" value="Unassembled WGS sequence"/>
</dbReference>
<evidence type="ECO:0000256" key="9">
    <source>
        <dbReference type="ARBA" id="ARBA00023128"/>
    </source>
</evidence>
<evidence type="ECO:0000256" key="8">
    <source>
        <dbReference type="ARBA" id="ARBA00023002"/>
    </source>
</evidence>
<sequence length="150" mass="16764">MLRTSFARVARITPVRFAQTQALTKASIVDLSNRWEAMPAAEQHDIVSKLTERQKLAWNELTDTEKQAAWYISYGEWGPRRPVHGKGDAAFIAKGVAVGILGSVCLFALLRSKAPDAPKTMNKDWQIKSDEYLKSKNANPWGGYSQVQSK</sequence>
<keyword evidence="8" id="KW-0560">Oxidoreductase</keyword>
<evidence type="ECO:0000256" key="4">
    <source>
        <dbReference type="ARBA" id="ARBA00022692"/>
    </source>
</evidence>
<reference evidence="13" key="1">
    <citation type="journal article" date="2013" name="Genome Announc.">
        <title>Genome sequence of the food spoilage yeast Zygosaccharomyces bailii CLIB 213(T).</title>
        <authorList>
            <person name="Galeote V."/>
            <person name="Bigey F."/>
            <person name="Devillers H."/>
            <person name="Neuveglise C."/>
            <person name="Dequin S."/>
        </authorList>
    </citation>
    <scope>NUCLEOTIDE SEQUENCE [LARGE SCALE GENOMIC DNA]</scope>
    <source>
        <strain evidence="13">CLIB 213 / ATCC 58445 / CBS 680 / CCRC 21525 / NBRC 1098 / NCYC 1416 / NRRL Y-2227</strain>
    </source>
</reference>
<evidence type="ECO:0000256" key="6">
    <source>
        <dbReference type="ARBA" id="ARBA00022946"/>
    </source>
</evidence>
<accession>A0A8J2TA28</accession>
<dbReference type="EMBL" id="HG316463">
    <property type="protein sequence ID" value="CDF91184.1"/>
    <property type="molecule type" value="Genomic_DNA"/>
</dbReference>
<comment type="subcellular location">
    <subcellularLocation>
        <location evidence="1">Mitochondrion inner membrane</location>
        <topology evidence="1">Single-pass membrane protein</topology>
    </subcellularLocation>
</comment>
<dbReference type="GO" id="GO:0016491">
    <property type="term" value="F:oxidoreductase activity"/>
    <property type="evidence" value="ECO:0007669"/>
    <property type="project" value="UniProtKB-KW"/>
</dbReference>
<feature type="transmembrane region" description="Helical" evidence="11">
    <location>
        <begin position="89"/>
        <end position="110"/>
    </location>
</feature>
<dbReference type="SUPFAM" id="SSF81406">
    <property type="entry name" value="Mitochondrial cytochrome c oxidase subunit IV"/>
    <property type="match status" value="1"/>
</dbReference>
<evidence type="ECO:0000256" key="3">
    <source>
        <dbReference type="ARBA" id="ARBA00008135"/>
    </source>
</evidence>
<keyword evidence="6" id="KW-0809">Transit peptide</keyword>
<evidence type="ECO:0000256" key="5">
    <source>
        <dbReference type="ARBA" id="ARBA00022792"/>
    </source>
</evidence>
<evidence type="ECO:0000256" key="10">
    <source>
        <dbReference type="ARBA" id="ARBA00023136"/>
    </source>
</evidence>
<dbReference type="GO" id="GO:0045277">
    <property type="term" value="C:respiratory chain complex IV"/>
    <property type="evidence" value="ECO:0007669"/>
    <property type="project" value="InterPro"/>
</dbReference>
<keyword evidence="9" id="KW-0496">Mitochondrion</keyword>
<name>A0A8J2TA28_ZYGB2</name>
<organism evidence="12 13">
    <name type="scientific">Zygosaccharomyces bailii (strain CLIB 213 / ATCC 58445 / CBS 680 / BCRC 21525 / NBRC 1098 / NCYC 1416 / NRRL Y-2227)</name>
    <dbReference type="NCBI Taxonomy" id="1333698"/>
    <lineage>
        <taxon>Eukaryota</taxon>
        <taxon>Fungi</taxon>
        <taxon>Dikarya</taxon>
        <taxon>Ascomycota</taxon>
        <taxon>Saccharomycotina</taxon>
        <taxon>Saccharomycetes</taxon>
        <taxon>Saccharomycetales</taxon>
        <taxon>Saccharomycetaceae</taxon>
        <taxon>Zygosaccharomyces</taxon>
    </lineage>
</organism>
<gene>
    <name evidence="12" type="ORF">BN860_01574g</name>
</gene>
<keyword evidence="7 11" id="KW-1133">Transmembrane helix</keyword>
<comment type="pathway">
    <text evidence="2">Energy metabolism; oxidative phosphorylation.</text>
</comment>
<dbReference type="AlphaFoldDB" id="A0A8J2TA28"/>